<dbReference type="CDD" id="cd00392">
    <property type="entry name" value="Ribosomal_L13"/>
    <property type="match status" value="1"/>
</dbReference>
<dbReference type="GO" id="GO:0017148">
    <property type="term" value="P:negative regulation of translation"/>
    <property type="evidence" value="ECO:0007669"/>
    <property type="project" value="TreeGrafter"/>
</dbReference>
<dbReference type="EMBL" id="JACHHV010000024">
    <property type="protein sequence ID" value="MBB5888409.1"/>
    <property type="molecule type" value="Genomic_DNA"/>
</dbReference>
<dbReference type="InterPro" id="IPR005822">
    <property type="entry name" value="Ribosomal_uL13"/>
</dbReference>
<proteinExistence type="inferred from homology"/>
<evidence type="ECO:0000313" key="8">
    <source>
        <dbReference type="EMBL" id="MBB5888409.1"/>
    </source>
</evidence>
<evidence type="ECO:0000256" key="2">
    <source>
        <dbReference type="ARBA" id="ARBA00022980"/>
    </source>
</evidence>
<dbReference type="Pfam" id="PF00572">
    <property type="entry name" value="Ribosomal_L13"/>
    <property type="match status" value="1"/>
</dbReference>
<evidence type="ECO:0000256" key="4">
    <source>
        <dbReference type="ARBA" id="ARBA00035201"/>
    </source>
</evidence>
<keyword evidence="3 5" id="KW-0687">Ribonucleoprotein</keyword>
<protein>
    <recommendedName>
        <fullName evidence="4 5">Large ribosomal subunit protein uL13</fullName>
    </recommendedName>
</protein>
<comment type="caution">
    <text evidence="8">The sequence shown here is derived from an EMBL/GenBank/DDBJ whole genome shotgun (WGS) entry which is preliminary data.</text>
</comment>
<dbReference type="FunFam" id="3.90.1180.10:FF:000001">
    <property type="entry name" value="50S ribosomal protein L13"/>
    <property type="match status" value="1"/>
</dbReference>
<sequence>MINKTTFMGNAQNADRKWYVIDATDISLGRLSSVVASILRGKNKPTFTPHADMGDFVIVINADKVKLTGKKATDKKYRHHSQYPGGLKETTAGALRDTASWKLIELSVKGMLPKNTLGRAQGMKLHVYGGAEHNHAAQNPEALDISGII</sequence>
<dbReference type="PROSITE" id="PS00783">
    <property type="entry name" value="RIBOSOMAL_L13"/>
    <property type="match status" value="1"/>
</dbReference>
<comment type="similarity">
    <text evidence="1 5 6">Belongs to the universal ribosomal protein uL13 family.</text>
</comment>
<dbReference type="InterPro" id="IPR005823">
    <property type="entry name" value="Ribosomal_uL13_bac-type"/>
</dbReference>
<organism evidence="8 9">
    <name type="scientific">Lactovum miscens</name>
    <dbReference type="NCBI Taxonomy" id="190387"/>
    <lineage>
        <taxon>Bacteria</taxon>
        <taxon>Bacillati</taxon>
        <taxon>Bacillota</taxon>
        <taxon>Bacilli</taxon>
        <taxon>Lactobacillales</taxon>
        <taxon>Streptococcaceae</taxon>
        <taxon>Lactovum</taxon>
    </lineage>
</organism>
<dbReference type="GO" id="GO:0003729">
    <property type="term" value="F:mRNA binding"/>
    <property type="evidence" value="ECO:0007669"/>
    <property type="project" value="UniProtKB-ARBA"/>
</dbReference>
<dbReference type="InterPro" id="IPR036899">
    <property type="entry name" value="Ribosomal_uL13_sf"/>
</dbReference>
<dbReference type="PIRSF" id="PIRSF002181">
    <property type="entry name" value="Ribosomal_L13"/>
    <property type="match status" value="1"/>
</dbReference>
<dbReference type="SUPFAM" id="SSF52161">
    <property type="entry name" value="Ribosomal protein L13"/>
    <property type="match status" value="1"/>
</dbReference>
<dbReference type="Gene3D" id="3.90.1180.10">
    <property type="entry name" value="Ribosomal protein L13"/>
    <property type="match status" value="1"/>
</dbReference>
<dbReference type="NCBIfam" id="TIGR01066">
    <property type="entry name" value="rplM_bact"/>
    <property type="match status" value="1"/>
</dbReference>
<name>A0A841CAI9_9LACT</name>
<accession>A0A841CAI9</accession>
<dbReference type="GO" id="GO:0022625">
    <property type="term" value="C:cytosolic large ribosomal subunit"/>
    <property type="evidence" value="ECO:0007669"/>
    <property type="project" value="TreeGrafter"/>
</dbReference>
<gene>
    <name evidence="5 7" type="primary">rplM</name>
    <name evidence="8" type="ORF">HNQ37_001308</name>
</gene>
<dbReference type="GO" id="GO:0003735">
    <property type="term" value="F:structural constituent of ribosome"/>
    <property type="evidence" value="ECO:0007669"/>
    <property type="project" value="InterPro"/>
</dbReference>
<evidence type="ECO:0000256" key="3">
    <source>
        <dbReference type="ARBA" id="ARBA00023274"/>
    </source>
</evidence>
<dbReference type="PANTHER" id="PTHR11545:SF2">
    <property type="entry name" value="LARGE RIBOSOMAL SUBUNIT PROTEIN UL13M"/>
    <property type="match status" value="1"/>
</dbReference>
<keyword evidence="9" id="KW-1185">Reference proteome</keyword>
<reference evidence="8 9" key="1">
    <citation type="submission" date="2020-08" db="EMBL/GenBank/DDBJ databases">
        <title>Genomic Encyclopedia of Type Strains, Phase IV (KMG-IV): sequencing the most valuable type-strain genomes for metagenomic binning, comparative biology and taxonomic classification.</title>
        <authorList>
            <person name="Goeker M."/>
        </authorList>
    </citation>
    <scope>NUCLEOTIDE SEQUENCE [LARGE SCALE GENOMIC DNA]</scope>
    <source>
        <strain evidence="8 9">DSM 14925</strain>
    </source>
</reference>
<dbReference type="Proteomes" id="UP000562464">
    <property type="component" value="Unassembled WGS sequence"/>
</dbReference>
<keyword evidence="2 5" id="KW-0689">Ribosomal protein</keyword>
<comment type="function">
    <text evidence="5 7">This protein is one of the early assembly proteins of the 50S ribosomal subunit, although it is not seen to bind rRNA by itself. It is important during the early stages of 50S assembly.</text>
</comment>
<comment type="subunit">
    <text evidence="5">Part of the 50S ribosomal subunit.</text>
</comment>
<dbReference type="AlphaFoldDB" id="A0A841CAI9"/>
<dbReference type="InterPro" id="IPR023563">
    <property type="entry name" value="Ribosomal_uL13_CS"/>
</dbReference>
<evidence type="ECO:0000256" key="1">
    <source>
        <dbReference type="ARBA" id="ARBA00006227"/>
    </source>
</evidence>
<evidence type="ECO:0000256" key="7">
    <source>
        <dbReference type="RuleBase" id="RU003878"/>
    </source>
</evidence>
<dbReference type="GO" id="GO:0006412">
    <property type="term" value="P:translation"/>
    <property type="evidence" value="ECO:0007669"/>
    <property type="project" value="UniProtKB-UniRule"/>
</dbReference>
<evidence type="ECO:0000256" key="5">
    <source>
        <dbReference type="HAMAP-Rule" id="MF_01366"/>
    </source>
</evidence>
<evidence type="ECO:0000313" key="9">
    <source>
        <dbReference type="Proteomes" id="UP000562464"/>
    </source>
</evidence>
<dbReference type="HAMAP" id="MF_01366">
    <property type="entry name" value="Ribosomal_uL13"/>
    <property type="match status" value="1"/>
</dbReference>
<dbReference type="PANTHER" id="PTHR11545">
    <property type="entry name" value="RIBOSOMAL PROTEIN L13"/>
    <property type="match status" value="1"/>
</dbReference>
<evidence type="ECO:0000256" key="6">
    <source>
        <dbReference type="RuleBase" id="RU003877"/>
    </source>
</evidence>